<evidence type="ECO:0000313" key="2">
    <source>
        <dbReference type="EMBL" id="KAJ4968069.1"/>
    </source>
</evidence>
<feature type="compositionally biased region" description="Acidic residues" evidence="1">
    <location>
        <begin position="56"/>
        <end position="80"/>
    </location>
</feature>
<feature type="region of interest" description="Disordered" evidence="1">
    <location>
        <begin position="20"/>
        <end position="116"/>
    </location>
</feature>
<evidence type="ECO:0000313" key="3">
    <source>
        <dbReference type="Proteomes" id="UP001141806"/>
    </source>
</evidence>
<sequence length="217" mass="24188">MRRCFRSGEIGFFGRHRGSDFRCSIFDSSPGRQEQPENQNWNNGDGSTGTPSGEGLEGEEEDDDEDEDEEDEVDEVDGEVEGLVAVDDDNNKNNNNSSSDRGVLLKDGNGVQSEQQHRINHFENAVTIAELEMWPEKKMKPQHLPSDSSMVHEAKKTMGEKLKNVYDGAKVSLARKIASQKGNGDSVSQGIERRRASNSTTEDPIRTIMFLGSWNHT</sequence>
<dbReference type="AlphaFoldDB" id="A0A9Q0QQK9"/>
<proteinExistence type="predicted"/>
<comment type="caution">
    <text evidence="2">The sequence shown here is derived from an EMBL/GenBank/DDBJ whole genome shotgun (WGS) entry which is preliminary data.</text>
</comment>
<reference evidence="2" key="1">
    <citation type="journal article" date="2023" name="Plant J.">
        <title>The genome of the king protea, Protea cynaroides.</title>
        <authorList>
            <person name="Chang J."/>
            <person name="Duong T.A."/>
            <person name="Schoeman C."/>
            <person name="Ma X."/>
            <person name="Roodt D."/>
            <person name="Barker N."/>
            <person name="Li Z."/>
            <person name="Van de Peer Y."/>
            <person name="Mizrachi E."/>
        </authorList>
    </citation>
    <scope>NUCLEOTIDE SEQUENCE</scope>
    <source>
        <tissue evidence="2">Young leaves</tissue>
    </source>
</reference>
<keyword evidence="3" id="KW-1185">Reference proteome</keyword>
<evidence type="ECO:0000256" key="1">
    <source>
        <dbReference type="SAM" id="MobiDB-lite"/>
    </source>
</evidence>
<organism evidence="2 3">
    <name type="scientific">Protea cynaroides</name>
    <dbReference type="NCBI Taxonomy" id="273540"/>
    <lineage>
        <taxon>Eukaryota</taxon>
        <taxon>Viridiplantae</taxon>
        <taxon>Streptophyta</taxon>
        <taxon>Embryophyta</taxon>
        <taxon>Tracheophyta</taxon>
        <taxon>Spermatophyta</taxon>
        <taxon>Magnoliopsida</taxon>
        <taxon>Proteales</taxon>
        <taxon>Proteaceae</taxon>
        <taxon>Protea</taxon>
    </lineage>
</organism>
<gene>
    <name evidence="2" type="ORF">NE237_014770</name>
</gene>
<feature type="compositionally biased region" description="Polar residues" evidence="1">
    <location>
        <begin position="180"/>
        <end position="189"/>
    </location>
</feature>
<name>A0A9Q0QQK9_9MAGN</name>
<protein>
    <submittedName>
        <fullName evidence="2">Uncharacterized protein</fullName>
    </submittedName>
</protein>
<dbReference type="EMBL" id="JAMYWD010000006">
    <property type="protein sequence ID" value="KAJ4968069.1"/>
    <property type="molecule type" value="Genomic_DNA"/>
</dbReference>
<accession>A0A9Q0QQK9</accession>
<feature type="compositionally biased region" description="Polar residues" evidence="1">
    <location>
        <begin position="26"/>
        <end position="51"/>
    </location>
</feature>
<dbReference type="OrthoDB" id="968650at2759"/>
<feature type="region of interest" description="Disordered" evidence="1">
    <location>
        <begin position="177"/>
        <end position="204"/>
    </location>
</feature>
<dbReference type="Proteomes" id="UP001141806">
    <property type="component" value="Unassembled WGS sequence"/>
</dbReference>